<evidence type="ECO:0000256" key="1">
    <source>
        <dbReference type="SAM" id="Phobius"/>
    </source>
</evidence>
<dbReference type="AlphaFoldDB" id="A0A833L345"/>
<dbReference type="Proteomes" id="UP000488506">
    <property type="component" value="Unassembled WGS sequence"/>
</dbReference>
<dbReference type="EMBL" id="WPAF01000020">
    <property type="protein sequence ID" value="KAF0133714.1"/>
    <property type="molecule type" value="Genomic_DNA"/>
</dbReference>
<feature type="transmembrane region" description="Helical" evidence="1">
    <location>
        <begin position="15"/>
        <end position="41"/>
    </location>
</feature>
<keyword evidence="1" id="KW-1133">Transmembrane helix</keyword>
<proteinExistence type="predicted"/>
<organism evidence="2 3">
    <name type="scientific">Candidatus Saganbacteria bacterium</name>
    <dbReference type="NCBI Taxonomy" id="2575572"/>
    <lineage>
        <taxon>Bacteria</taxon>
        <taxon>Bacillati</taxon>
        <taxon>Saganbacteria</taxon>
    </lineage>
</organism>
<gene>
    <name evidence="2" type="ORF">FD145_1173</name>
</gene>
<feature type="transmembrane region" description="Helical" evidence="1">
    <location>
        <begin position="108"/>
        <end position="128"/>
    </location>
</feature>
<sequence>MANIETFFRSHKIIFLFYAVVASPFMLVWAVVYGLIIGVIGPTVDIFEIIRNRTYQDVRTVLKYPGWKAEFYKISSLKAMDNMPEKMRENRKAFEEGRKKAPEPIGYLLRNIAAFSIYYPAFLIWGIITGPIRAFAEYLKWCYKVWTGQWYVPI</sequence>
<reference evidence="2 3" key="1">
    <citation type="submission" date="2019-12" db="EMBL/GenBank/DDBJ databases">
        <authorList>
            <person name="Wolfe R."/>
            <person name="Danczak R."/>
            <person name="Wilkins M."/>
        </authorList>
    </citation>
    <scope>NUCLEOTIDE SEQUENCE [LARGE SCALE GENOMIC DNA]</scope>
    <source>
        <strain evidence="2">X2_MaxBin.013</strain>
    </source>
</reference>
<name>A0A833L345_UNCSA</name>
<accession>A0A833L345</accession>
<keyword evidence="1" id="KW-0812">Transmembrane</keyword>
<protein>
    <submittedName>
        <fullName evidence="2">Uncharacterized protein</fullName>
    </submittedName>
</protein>
<comment type="caution">
    <text evidence="2">The sequence shown here is derived from an EMBL/GenBank/DDBJ whole genome shotgun (WGS) entry which is preliminary data.</text>
</comment>
<evidence type="ECO:0000313" key="2">
    <source>
        <dbReference type="EMBL" id="KAF0133714.1"/>
    </source>
</evidence>
<evidence type="ECO:0000313" key="3">
    <source>
        <dbReference type="Proteomes" id="UP000488506"/>
    </source>
</evidence>
<keyword evidence="1" id="KW-0472">Membrane</keyword>